<sequence>MVYFYERDREDFTLGVGDDPAAFFFGDAIWCVHPIERLVGAAIGMDGHASIGLHHDEPSRQWKVSRQPAGVINGTSGDDKTHEAVIVGAAN</sequence>
<protein>
    <submittedName>
        <fullName evidence="1">Unannotated protein</fullName>
    </submittedName>
</protein>
<accession>A0A6J6I3L4</accession>
<proteinExistence type="predicted"/>
<name>A0A6J6I3L4_9ZZZZ</name>
<dbReference type="AlphaFoldDB" id="A0A6J6I3L4"/>
<reference evidence="1" key="1">
    <citation type="submission" date="2020-05" db="EMBL/GenBank/DDBJ databases">
        <authorList>
            <person name="Chiriac C."/>
            <person name="Salcher M."/>
            <person name="Ghai R."/>
            <person name="Kavagutti S V."/>
        </authorList>
    </citation>
    <scope>NUCLEOTIDE SEQUENCE</scope>
</reference>
<evidence type="ECO:0000313" key="1">
    <source>
        <dbReference type="EMBL" id="CAB4619147.1"/>
    </source>
</evidence>
<gene>
    <name evidence="1" type="ORF">UFOPK1827_01841</name>
</gene>
<organism evidence="1">
    <name type="scientific">freshwater metagenome</name>
    <dbReference type="NCBI Taxonomy" id="449393"/>
    <lineage>
        <taxon>unclassified sequences</taxon>
        <taxon>metagenomes</taxon>
        <taxon>ecological metagenomes</taxon>
    </lineage>
</organism>
<dbReference type="EMBL" id="CAEZUO010000133">
    <property type="protein sequence ID" value="CAB4619147.1"/>
    <property type="molecule type" value="Genomic_DNA"/>
</dbReference>